<feature type="region of interest" description="Disordered" evidence="1">
    <location>
        <begin position="109"/>
        <end position="133"/>
    </location>
</feature>
<name>A0A7S0HS34_9CRYP</name>
<gene>
    <name evidence="3" type="ORF">HPHI1048_LOCUS18365</name>
</gene>
<reference evidence="3" key="1">
    <citation type="submission" date="2021-01" db="EMBL/GenBank/DDBJ databases">
        <authorList>
            <person name="Corre E."/>
            <person name="Pelletier E."/>
            <person name="Niang G."/>
            <person name="Scheremetjew M."/>
            <person name="Finn R."/>
            <person name="Kale V."/>
            <person name="Holt S."/>
            <person name="Cochrane G."/>
            <person name="Meng A."/>
            <person name="Brown T."/>
            <person name="Cohen L."/>
        </authorList>
    </citation>
    <scope>NUCLEOTIDE SEQUENCE</scope>
    <source>
        <strain evidence="3">CCMP325</strain>
    </source>
</reference>
<evidence type="ECO:0000256" key="1">
    <source>
        <dbReference type="SAM" id="MobiDB-lite"/>
    </source>
</evidence>
<feature type="compositionally biased region" description="Basic and acidic residues" evidence="1">
    <location>
        <begin position="123"/>
        <end position="133"/>
    </location>
</feature>
<protein>
    <submittedName>
        <fullName evidence="3">Uncharacterized protein</fullName>
    </submittedName>
</protein>
<keyword evidence="2" id="KW-1133">Transmembrane helix</keyword>
<feature type="transmembrane region" description="Helical" evidence="2">
    <location>
        <begin position="228"/>
        <end position="247"/>
    </location>
</feature>
<sequence length="451" mass="50143">MRHISMSEASSRRVDLPGQPMHDNANENDQASAKSVQLKPLPRDSWIGINIDHLRPILIDEIRKIVNEERQECSHCQKCPTCNPSSEKERLSNNVTNKDVTANQVAQAEASAKSNAVNAVSSEDEKVESSESKAKTIQTVERVSSSASLATENRGVTKLAFLDFLAAKGGRRRASYGDCQDITVEEEQETSPDEERRWVAVSENAYGAFIHVAIQRGVLTGILKCGPMLVASVVLQMIFALELFYALPSISSRKTEICPTQDSCYQIMCRIPSSLQIAAISIFIILMLNNVPGMFRHAQICLFTSFQRGINANDKNVRIPVTHDLRLVIFIIGVLSELATWMCIVISGINFILTATTVDLVIRSTVAIMFVQNVDEVVFDACCPSEMSQNIASTRYRIVWMTLIPFVPSQKSERVEYFYGLFFHLPFVILTSTTLVLVVRNVPPACVHSLP</sequence>
<feature type="transmembrane region" description="Helical" evidence="2">
    <location>
        <begin position="417"/>
        <end position="439"/>
    </location>
</feature>
<accession>A0A7S0HS34</accession>
<keyword evidence="2" id="KW-0472">Membrane</keyword>
<organism evidence="3">
    <name type="scientific">Hanusia phi</name>
    <dbReference type="NCBI Taxonomy" id="3032"/>
    <lineage>
        <taxon>Eukaryota</taxon>
        <taxon>Cryptophyceae</taxon>
        <taxon>Pyrenomonadales</taxon>
        <taxon>Geminigeraceae</taxon>
        <taxon>Hanusia</taxon>
    </lineage>
</organism>
<feature type="transmembrane region" description="Helical" evidence="2">
    <location>
        <begin position="327"/>
        <end position="353"/>
    </location>
</feature>
<evidence type="ECO:0000313" key="3">
    <source>
        <dbReference type="EMBL" id="CAD8498658.1"/>
    </source>
</evidence>
<keyword evidence="2" id="KW-0812">Transmembrane</keyword>
<dbReference type="AlphaFoldDB" id="A0A7S0HS34"/>
<evidence type="ECO:0000256" key="2">
    <source>
        <dbReference type="SAM" id="Phobius"/>
    </source>
</evidence>
<dbReference type="EMBL" id="HBEO01027208">
    <property type="protein sequence ID" value="CAD8498658.1"/>
    <property type="molecule type" value="Transcribed_RNA"/>
</dbReference>
<feature type="compositionally biased region" description="Low complexity" evidence="1">
    <location>
        <begin position="109"/>
        <end position="121"/>
    </location>
</feature>
<feature type="region of interest" description="Disordered" evidence="1">
    <location>
        <begin position="1"/>
        <end position="37"/>
    </location>
</feature>
<proteinExistence type="predicted"/>
<feature type="transmembrane region" description="Helical" evidence="2">
    <location>
        <begin position="267"/>
        <end position="288"/>
    </location>
</feature>